<sequence length="393" mass="44565">MNHGNYARWLPVHLRNMRSLDQMVPHVALEFKKALFTVNKSLKRFSSIAIDQVHEQNNAMVKGEGGAVGLTENPNALHRWMLSGPEMARLVNEFEAGMVPDTGTKENFKHHEEHRTFQVTFFKDVKSLAAAVEDLGNPFLEETGDLFTLDTKVITEESAGNLRLPKKKSELTECLQVLTVPQSQMPRNLEMPRNLDVIIIDGVAVVNMIKPGTERTFSEYAADSFIPYIRAQLSHITRLDIVWDEYLKNSLKATTRGKRGIGVRQCVAADNKLPRNWQEFLRVDQNKQELFKYLAECVTSIDAEKQVISTHGKQVLSIMPISRDNIGRLVPCNHEEADTRMLLHAADAVQCGFTKILLRTVDTDVLILAIAFVEKLQEFQGNQTIELWESDKQ</sequence>
<organism evidence="1 2">
    <name type="scientific">Acropora cervicornis</name>
    <name type="common">Staghorn coral</name>
    <dbReference type="NCBI Taxonomy" id="6130"/>
    <lineage>
        <taxon>Eukaryota</taxon>
        <taxon>Metazoa</taxon>
        <taxon>Cnidaria</taxon>
        <taxon>Anthozoa</taxon>
        <taxon>Hexacorallia</taxon>
        <taxon>Scleractinia</taxon>
        <taxon>Astrocoeniina</taxon>
        <taxon>Acroporidae</taxon>
        <taxon>Acropora</taxon>
    </lineage>
</organism>
<evidence type="ECO:0000313" key="2">
    <source>
        <dbReference type="Proteomes" id="UP001249851"/>
    </source>
</evidence>
<name>A0AAD9V2F4_ACRCE</name>
<dbReference type="AlphaFoldDB" id="A0AAD9V2F4"/>
<comment type="caution">
    <text evidence="1">The sequence shown here is derived from an EMBL/GenBank/DDBJ whole genome shotgun (WGS) entry which is preliminary data.</text>
</comment>
<dbReference type="PANTHER" id="PTHR47018">
    <property type="entry name" value="CXC DOMAIN-CONTAINING PROTEIN-RELATED"/>
    <property type="match status" value="1"/>
</dbReference>
<gene>
    <name evidence="1" type="ORF">P5673_018879</name>
</gene>
<reference evidence="1" key="2">
    <citation type="journal article" date="2023" name="Science">
        <title>Genomic signatures of disease resistance in endangered staghorn corals.</title>
        <authorList>
            <person name="Vollmer S.V."/>
            <person name="Selwyn J.D."/>
            <person name="Despard B.A."/>
            <person name="Roesel C.L."/>
        </authorList>
    </citation>
    <scope>NUCLEOTIDE SEQUENCE</scope>
    <source>
        <strain evidence="1">K2</strain>
    </source>
</reference>
<evidence type="ECO:0000313" key="1">
    <source>
        <dbReference type="EMBL" id="KAK2558677.1"/>
    </source>
</evidence>
<protein>
    <submittedName>
        <fullName evidence="1">Uncharacterized protein</fullName>
    </submittedName>
</protein>
<proteinExistence type="predicted"/>
<reference evidence="1" key="1">
    <citation type="journal article" date="2023" name="G3 (Bethesda)">
        <title>Whole genome assembly and annotation of the endangered Caribbean coral Acropora cervicornis.</title>
        <authorList>
            <person name="Selwyn J.D."/>
            <person name="Vollmer S.V."/>
        </authorList>
    </citation>
    <scope>NUCLEOTIDE SEQUENCE</scope>
    <source>
        <strain evidence="1">K2</strain>
    </source>
</reference>
<dbReference type="EMBL" id="JARQWQ010000043">
    <property type="protein sequence ID" value="KAK2558677.1"/>
    <property type="molecule type" value="Genomic_DNA"/>
</dbReference>
<keyword evidence="2" id="KW-1185">Reference proteome</keyword>
<accession>A0AAD9V2F4</accession>
<dbReference type="Proteomes" id="UP001249851">
    <property type="component" value="Unassembled WGS sequence"/>
</dbReference>